<evidence type="ECO:0000313" key="1">
    <source>
        <dbReference type="EMBL" id="MDR6168046.1"/>
    </source>
</evidence>
<keyword evidence="2" id="KW-1185">Reference proteome</keyword>
<dbReference type="EMBL" id="JAVIZA010000001">
    <property type="protein sequence ID" value="MDR6168046.1"/>
    <property type="molecule type" value="Genomic_DNA"/>
</dbReference>
<gene>
    <name evidence="1" type="ORF">QE367_002250</name>
</gene>
<evidence type="ECO:0000313" key="2">
    <source>
        <dbReference type="Proteomes" id="UP001260188"/>
    </source>
</evidence>
<comment type="caution">
    <text evidence="1">The sequence shown here is derived from an EMBL/GenBank/DDBJ whole genome shotgun (WGS) entry which is preliminary data.</text>
</comment>
<organism evidence="1 2">
    <name type="scientific">Microbacterium paludicola</name>
    <dbReference type="NCBI Taxonomy" id="300019"/>
    <lineage>
        <taxon>Bacteria</taxon>
        <taxon>Bacillati</taxon>
        <taxon>Actinomycetota</taxon>
        <taxon>Actinomycetes</taxon>
        <taxon>Micrococcales</taxon>
        <taxon>Microbacteriaceae</taxon>
        <taxon>Microbacterium</taxon>
    </lineage>
</organism>
<name>A0ABU1I322_9MICO</name>
<reference evidence="1 2" key="1">
    <citation type="submission" date="2023-08" db="EMBL/GenBank/DDBJ databases">
        <title>Functional and genomic diversity of the sorghum phyllosphere microbiome.</title>
        <authorList>
            <person name="Shade A."/>
        </authorList>
    </citation>
    <scope>NUCLEOTIDE SEQUENCE [LARGE SCALE GENOMIC DNA]</scope>
    <source>
        <strain evidence="1 2">SORGH_AS_0919</strain>
    </source>
</reference>
<protein>
    <submittedName>
        <fullName evidence="1">Uncharacterized protein</fullName>
    </submittedName>
</protein>
<proteinExistence type="predicted"/>
<sequence length="31" mass="3522">MDALADLIEARHLDQLKQVHMDCCAVIDEPK</sequence>
<dbReference type="Proteomes" id="UP001260188">
    <property type="component" value="Unassembled WGS sequence"/>
</dbReference>
<accession>A0ABU1I322</accession>